<dbReference type="EMBL" id="JRNI01000019">
    <property type="protein sequence ID" value="KGF30859.1"/>
    <property type="molecule type" value="Genomic_DNA"/>
</dbReference>
<dbReference type="RefSeq" id="WP_018026891.1">
    <property type="nucleotide sequence ID" value="NZ_JRNI01000019.1"/>
</dbReference>
<dbReference type="PROSITE" id="PS50206">
    <property type="entry name" value="RHODANESE_3"/>
    <property type="match status" value="1"/>
</dbReference>
<feature type="domain" description="Rhodanese" evidence="1">
    <location>
        <begin position="43"/>
        <end position="131"/>
    </location>
</feature>
<dbReference type="SMART" id="SM00450">
    <property type="entry name" value="RHOD"/>
    <property type="match status" value="1"/>
</dbReference>
<dbReference type="InterPro" id="IPR050229">
    <property type="entry name" value="GlpE_sulfurtransferase"/>
</dbReference>
<comment type="caution">
    <text evidence="2">The sequence shown here is derived from an EMBL/GenBank/DDBJ whole genome shotgun (WGS) entry which is preliminary data.</text>
</comment>
<evidence type="ECO:0000313" key="3">
    <source>
        <dbReference type="Proteomes" id="UP000029629"/>
    </source>
</evidence>
<evidence type="ECO:0000259" key="1">
    <source>
        <dbReference type="PROSITE" id="PS50206"/>
    </source>
</evidence>
<organism evidence="2 3">
    <name type="scientific">Oligella urethralis DNF00040</name>
    <dbReference type="NCBI Taxonomy" id="1401065"/>
    <lineage>
        <taxon>Bacteria</taxon>
        <taxon>Pseudomonadati</taxon>
        <taxon>Pseudomonadota</taxon>
        <taxon>Betaproteobacteria</taxon>
        <taxon>Burkholderiales</taxon>
        <taxon>Alcaligenaceae</taxon>
        <taxon>Oligella</taxon>
    </lineage>
</organism>
<dbReference type="OrthoDB" id="1445766at2"/>
<gene>
    <name evidence="2" type="ORF">HMPREF2130_05425</name>
</gene>
<dbReference type="PANTHER" id="PTHR43031">
    <property type="entry name" value="FAD-DEPENDENT OXIDOREDUCTASE"/>
    <property type="match status" value="1"/>
</dbReference>
<evidence type="ECO:0000313" key="2">
    <source>
        <dbReference type="EMBL" id="KGF30859.1"/>
    </source>
</evidence>
<dbReference type="eggNOG" id="COG0607">
    <property type="taxonomic scope" value="Bacteria"/>
</dbReference>
<name>A0A096BCH7_9BURK</name>
<dbReference type="SUPFAM" id="SSF52821">
    <property type="entry name" value="Rhodanese/Cell cycle control phosphatase"/>
    <property type="match status" value="1"/>
</dbReference>
<dbReference type="Gene3D" id="3.40.250.10">
    <property type="entry name" value="Rhodanese-like domain"/>
    <property type="match status" value="1"/>
</dbReference>
<dbReference type="InterPro" id="IPR036873">
    <property type="entry name" value="Rhodanese-like_dom_sf"/>
</dbReference>
<dbReference type="AlphaFoldDB" id="A0A096BCH7"/>
<dbReference type="PANTHER" id="PTHR43031:SF18">
    <property type="entry name" value="RHODANESE-RELATED SULFURTRANSFERASES"/>
    <property type="match status" value="1"/>
</dbReference>
<dbReference type="CDD" id="cd00158">
    <property type="entry name" value="RHOD"/>
    <property type="match status" value="1"/>
</dbReference>
<reference evidence="2 3" key="1">
    <citation type="submission" date="2014-07" db="EMBL/GenBank/DDBJ databases">
        <authorList>
            <person name="McCorrison J."/>
            <person name="Sanka R."/>
            <person name="Torralba M."/>
            <person name="Gillis M."/>
            <person name="Haft D.H."/>
            <person name="Methe B."/>
            <person name="Sutton G."/>
            <person name="Nelson K.E."/>
        </authorList>
    </citation>
    <scope>NUCLEOTIDE SEQUENCE [LARGE SCALE GENOMIC DNA]</scope>
    <source>
        <strain evidence="2 3">DNF00040</strain>
    </source>
</reference>
<dbReference type="InterPro" id="IPR001763">
    <property type="entry name" value="Rhodanese-like_dom"/>
</dbReference>
<protein>
    <recommendedName>
        <fullName evidence="1">Rhodanese domain-containing protein</fullName>
    </recommendedName>
</protein>
<keyword evidence="3" id="KW-1185">Reference proteome</keyword>
<dbReference type="Pfam" id="PF00581">
    <property type="entry name" value="Rhodanese"/>
    <property type="match status" value="1"/>
</dbReference>
<dbReference type="GeneID" id="93427137"/>
<dbReference type="Proteomes" id="UP000029629">
    <property type="component" value="Unassembled WGS sequence"/>
</dbReference>
<proteinExistence type="predicted"/>
<accession>A0A096BCH7</accession>
<sequence>MEFITFNNTYLFIIAALLSGAVLAVQYSRAGKGLSPAQTVSMTNSKALIIDIRDSEQYQAGTIANAIHIPMDQLKARAATLAKDKAVVVIDQDGRRAPAAANLLKKEGIEDVHYLSGGLVSWLKENLPLKKPTGAKKLK</sequence>